<feature type="domain" description="Tyrosine-protein phosphatase" evidence="5">
    <location>
        <begin position="152"/>
        <end position="294"/>
    </location>
</feature>
<keyword evidence="3" id="KW-0904">Protein phosphatase</keyword>
<feature type="compositionally biased region" description="Polar residues" evidence="4">
    <location>
        <begin position="440"/>
        <end position="450"/>
    </location>
</feature>
<dbReference type="GO" id="GO:0008330">
    <property type="term" value="F:protein tyrosine/threonine phosphatase activity"/>
    <property type="evidence" value="ECO:0007669"/>
    <property type="project" value="TreeGrafter"/>
</dbReference>
<evidence type="ECO:0000259" key="7">
    <source>
        <dbReference type="PROSITE" id="PS50206"/>
    </source>
</evidence>
<dbReference type="OrthoDB" id="165342at2759"/>
<dbReference type="InterPro" id="IPR036873">
    <property type="entry name" value="Rhodanese-like_dom_sf"/>
</dbReference>
<dbReference type="SMART" id="SM00195">
    <property type="entry name" value="DSPc"/>
    <property type="match status" value="1"/>
</dbReference>
<feature type="region of interest" description="Disordered" evidence="4">
    <location>
        <begin position="318"/>
        <end position="376"/>
    </location>
</feature>
<dbReference type="FunFam" id="3.40.250.10:FF:000016">
    <property type="entry name" value="Dual specificity phosphatase 16 (Predicted)"/>
    <property type="match status" value="1"/>
</dbReference>
<evidence type="ECO:0000256" key="2">
    <source>
        <dbReference type="ARBA" id="ARBA00022801"/>
    </source>
</evidence>
<dbReference type="InterPro" id="IPR020422">
    <property type="entry name" value="TYR_PHOSPHATASE_DUAL_dom"/>
</dbReference>
<protein>
    <submittedName>
        <fullName evidence="8">Dual specificity phosphatase 16</fullName>
    </submittedName>
</protein>
<dbReference type="Pfam" id="PF00581">
    <property type="entry name" value="Rhodanese"/>
    <property type="match status" value="1"/>
</dbReference>
<feature type="region of interest" description="Disordered" evidence="4">
    <location>
        <begin position="428"/>
        <end position="451"/>
    </location>
</feature>
<dbReference type="InterPro" id="IPR029021">
    <property type="entry name" value="Prot-tyrosine_phosphatase-like"/>
</dbReference>
<dbReference type="InterPro" id="IPR016130">
    <property type="entry name" value="Tyr_Pase_AS"/>
</dbReference>
<organism evidence="8 9">
    <name type="scientific">Naja naja</name>
    <name type="common">Indian cobra</name>
    <dbReference type="NCBI Taxonomy" id="35670"/>
    <lineage>
        <taxon>Eukaryota</taxon>
        <taxon>Metazoa</taxon>
        <taxon>Chordata</taxon>
        <taxon>Craniata</taxon>
        <taxon>Vertebrata</taxon>
        <taxon>Euteleostomi</taxon>
        <taxon>Lepidosauria</taxon>
        <taxon>Squamata</taxon>
        <taxon>Bifurcata</taxon>
        <taxon>Unidentata</taxon>
        <taxon>Episquamata</taxon>
        <taxon>Toxicofera</taxon>
        <taxon>Serpentes</taxon>
        <taxon>Colubroidea</taxon>
        <taxon>Elapidae</taxon>
        <taxon>Elapinae</taxon>
        <taxon>Naja</taxon>
    </lineage>
</organism>
<dbReference type="GeneTree" id="ENSGT00940000157164"/>
<dbReference type="InterPro" id="IPR000340">
    <property type="entry name" value="Dual-sp_phosphatase_cat-dom"/>
</dbReference>
<dbReference type="PANTHER" id="PTHR10159">
    <property type="entry name" value="DUAL SPECIFICITY PROTEIN PHOSPHATASE"/>
    <property type="match status" value="1"/>
</dbReference>
<dbReference type="GO" id="GO:0043409">
    <property type="term" value="P:negative regulation of MAPK cascade"/>
    <property type="evidence" value="ECO:0007669"/>
    <property type="project" value="TreeGrafter"/>
</dbReference>
<dbReference type="CDD" id="cd01446">
    <property type="entry name" value="DSP_MapKP"/>
    <property type="match status" value="1"/>
</dbReference>
<evidence type="ECO:0000259" key="6">
    <source>
        <dbReference type="PROSITE" id="PS50056"/>
    </source>
</evidence>
<dbReference type="GO" id="GO:0017017">
    <property type="term" value="F:MAP kinase tyrosine/serine/threonine phosphatase activity"/>
    <property type="evidence" value="ECO:0007669"/>
    <property type="project" value="InterPro"/>
</dbReference>
<feature type="region of interest" description="Disordered" evidence="4">
    <location>
        <begin position="550"/>
        <end position="617"/>
    </location>
</feature>
<dbReference type="Pfam" id="PF00782">
    <property type="entry name" value="DSPc"/>
    <property type="match status" value="1"/>
</dbReference>
<evidence type="ECO:0000256" key="1">
    <source>
        <dbReference type="ARBA" id="ARBA00008601"/>
    </source>
</evidence>
<keyword evidence="2" id="KW-0378">Hydrolase</keyword>
<dbReference type="CDD" id="cd14646">
    <property type="entry name" value="DSP_DUSP16"/>
    <property type="match status" value="1"/>
</dbReference>
<evidence type="ECO:0000259" key="5">
    <source>
        <dbReference type="PROSITE" id="PS50054"/>
    </source>
</evidence>
<dbReference type="SUPFAM" id="SSF52799">
    <property type="entry name" value="(Phosphotyrosine protein) phosphatases II"/>
    <property type="match status" value="1"/>
</dbReference>
<evidence type="ECO:0000256" key="4">
    <source>
        <dbReference type="SAM" id="MobiDB-lite"/>
    </source>
</evidence>
<gene>
    <name evidence="8" type="primary">DUSP16</name>
</gene>
<dbReference type="FunFam" id="3.90.190.10:FF:000050">
    <property type="entry name" value="Dual specificity phosphatase 16 (Predicted)"/>
    <property type="match status" value="1"/>
</dbReference>
<feature type="domain" description="Rhodanese" evidence="7">
    <location>
        <begin position="16"/>
        <end position="131"/>
    </location>
</feature>
<dbReference type="PROSITE" id="PS50056">
    <property type="entry name" value="TYR_PHOSPHATASE_2"/>
    <property type="match status" value="1"/>
</dbReference>
<dbReference type="Proteomes" id="UP000694559">
    <property type="component" value="Unplaced"/>
</dbReference>
<dbReference type="InterPro" id="IPR001763">
    <property type="entry name" value="Rhodanese-like_dom"/>
</dbReference>
<dbReference type="Gene3D" id="3.90.190.10">
    <property type="entry name" value="Protein tyrosine phosphatase superfamily"/>
    <property type="match status" value="1"/>
</dbReference>
<comment type="similarity">
    <text evidence="1">Belongs to the protein-tyrosine phosphatase family. Non-receptor class dual specificity subfamily.</text>
</comment>
<feature type="domain" description="Tyrosine specific protein phosphatases" evidence="6">
    <location>
        <begin position="221"/>
        <end position="275"/>
    </location>
</feature>
<dbReference type="SMART" id="SM00450">
    <property type="entry name" value="RHOD"/>
    <property type="match status" value="1"/>
</dbReference>
<dbReference type="Gene3D" id="3.40.250.10">
    <property type="entry name" value="Rhodanese-like domain"/>
    <property type="match status" value="1"/>
</dbReference>
<evidence type="ECO:0000313" key="8">
    <source>
        <dbReference type="Ensembl" id="ENSNNAP00000022486.1"/>
    </source>
</evidence>
<dbReference type="GO" id="GO:0033550">
    <property type="term" value="F:MAP kinase tyrosine phosphatase activity"/>
    <property type="evidence" value="ECO:0007669"/>
    <property type="project" value="TreeGrafter"/>
</dbReference>
<dbReference type="PRINTS" id="PR01764">
    <property type="entry name" value="MAPKPHPHTASE"/>
</dbReference>
<dbReference type="PROSITE" id="PS00383">
    <property type="entry name" value="TYR_PHOSPHATASE_1"/>
    <property type="match status" value="1"/>
</dbReference>
<evidence type="ECO:0000313" key="9">
    <source>
        <dbReference type="Proteomes" id="UP000694559"/>
    </source>
</evidence>
<dbReference type="Ensembl" id="ENSNNAT00000023564.1">
    <property type="protein sequence ID" value="ENSNNAP00000022486.1"/>
    <property type="gene ID" value="ENSNNAG00000014800.1"/>
</dbReference>
<accession>A0A8C6Y147</accession>
<dbReference type="InterPro" id="IPR000387">
    <property type="entry name" value="Tyr_Pase_dom"/>
</dbReference>
<reference evidence="8" key="1">
    <citation type="submission" date="2025-08" db="UniProtKB">
        <authorList>
            <consortium name="Ensembl"/>
        </authorList>
    </citation>
    <scope>IDENTIFICATION</scope>
</reference>
<dbReference type="SUPFAM" id="SSF52821">
    <property type="entry name" value="Rhodanese/Cell cycle control phosphatase"/>
    <property type="match status" value="1"/>
</dbReference>
<dbReference type="GO" id="GO:0005737">
    <property type="term" value="C:cytoplasm"/>
    <property type="evidence" value="ECO:0007669"/>
    <property type="project" value="TreeGrafter"/>
</dbReference>
<reference evidence="8" key="2">
    <citation type="submission" date="2025-09" db="UniProtKB">
        <authorList>
            <consortium name="Ensembl"/>
        </authorList>
    </citation>
    <scope>IDENTIFICATION</scope>
</reference>
<dbReference type="InterPro" id="IPR008343">
    <property type="entry name" value="MKP"/>
</dbReference>
<feature type="compositionally biased region" description="Polar residues" evidence="4">
    <location>
        <begin position="324"/>
        <end position="335"/>
    </location>
</feature>
<name>A0A8C6Y147_NAJNA</name>
<evidence type="ECO:0000256" key="3">
    <source>
        <dbReference type="ARBA" id="ARBA00022912"/>
    </source>
</evidence>
<keyword evidence="9" id="KW-1185">Reference proteome</keyword>
<dbReference type="AlphaFoldDB" id="A0A8C6Y147"/>
<proteinExistence type="inferred from homology"/>
<dbReference type="PANTHER" id="PTHR10159:SF343">
    <property type="entry name" value="DUAL SPECIFICITY PROTEIN PHOSPHATASE 16"/>
    <property type="match status" value="1"/>
</dbReference>
<sequence>FSLEDPPKEKMDLPFLLPKLLLIDSRPFVEYNMSHILEAINIHCSKLMKRRLQQDKVLITELIQHSAKQKVEIDGKQEVVVYDQNSADLATVPPDSFLSLLLRKLEKTFSSVHLLAGGFAEFSNCFPGLCEGKSILVPSCISQPCLPVSNTGPTRILPHLYLGCQRDVLNKELMQQNEIGYVLNASNTCPKPDFIPESHFLRVPVNDSFCEKIFPWLDKSVDFIEKAKASNGCVLVHCLAGISRSATIAIAYIMKRMDMSLDEAYRFVKEKRPTISPNFNFLGQLLDFEKKIKNQGGAGGLVSKLKLLHLENGSNHGAGGGSLRASSQLWASSTSEKAEPKALEPGKPPAPTLPPSAEGGSLVQGRTGLNVPSDKVEDSNRLKRSFSLDIKSVSCAASNACLTASGPGYPSLEDTLEFYKHSATLEGWQPDSQSKRQHSGRTNCPAQRSSLYPLHRSGSMEDNYRTNFLFGLSASQQHLAKSAAGLGLKGWHSDILSPQTSAASLTGSWYFTADPSHIYSASAIYGRSATYSAFSCSQLPTGCEQTYGVRRREKHGERGDSRRSWHEESSFEKQFKRRSCQMEFGESIMSENRSREELGKMGSQSSFSGSMEIIEVS</sequence>
<dbReference type="GO" id="GO:0005634">
    <property type="term" value="C:nucleus"/>
    <property type="evidence" value="ECO:0007669"/>
    <property type="project" value="TreeGrafter"/>
</dbReference>
<dbReference type="PROSITE" id="PS50054">
    <property type="entry name" value="TYR_PHOSPHATASE_DUAL"/>
    <property type="match status" value="1"/>
</dbReference>
<dbReference type="PROSITE" id="PS50206">
    <property type="entry name" value="RHODANESE_3"/>
    <property type="match status" value="1"/>
</dbReference>
<feature type="compositionally biased region" description="Basic and acidic residues" evidence="4">
    <location>
        <begin position="554"/>
        <end position="574"/>
    </location>
</feature>